<dbReference type="EMBL" id="CP144752">
    <property type="protein sequence ID" value="WVZ91408.1"/>
    <property type="molecule type" value="Genomic_DNA"/>
</dbReference>
<feature type="chain" id="PRO_5042959905" evidence="4">
    <location>
        <begin position="27"/>
        <end position="512"/>
    </location>
</feature>
<feature type="signal peptide" evidence="4">
    <location>
        <begin position="1"/>
        <end position="26"/>
    </location>
</feature>
<evidence type="ECO:0000256" key="2">
    <source>
        <dbReference type="ARBA" id="ARBA00022840"/>
    </source>
</evidence>
<protein>
    <submittedName>
        <fullName evidence="5">Uncharacterized protein</fullName>
    </submittedName>
</protein>
<comment type="similarity">
    <text evidence="3">Belongs to the heat shock protein 70 family.</text>
</comment>
<dbReference type="Proteomes" id="UP001341281">
    <property type="component" value="Chromosome 08"/>
</dbReference>
<dbReference type="GO" id="GO:0005524">
    <property type="term" value="F:ATP binding"/>
    <property type="evidence" value="ECO:0007669"/>
    <property type="project" value="UniProtKB-KW"/>
</dbReference>
<keyword evidence="2 3" id="KW-0067">ATP-binding</keyword>
<evidence type="ECO:0000256" key="1">
    <source>
        <dbReference type="ARBA" id="ARBA00022741"/>
    </source>
</evidence>
<dbReference type="PRINTS" id="PR00301">
    <property type="entry name" value="HEATSHOCK70"/>
</dbReference>
<accession>A0AAQ3XA57</accession>
<keyword evidence="1 3" id="KW-0547">Nucleotide-binding</keyword>
<evidence type="ECO:0000313" key="5">
    <source>
        <dbReference type="EMBL" id="WVZ91408.1"/>
    </source>
</evidence>
<dbReference type="Gene3D" id="3.90.640.10">
    <property type="entry name" value="Actin, Chain A, domain 4"/>
    <property type="match status" value="1"/>
</dbReference>
<dbReference type="GO" id="GO:0140662">
    <property type="term" value="F:ATP-dependent protein folding chaperone"/>
    <property type="evidence" value="ECO:0007669"/>
    <property type="project" value="InterPro"/>
</dbReference>
<sequence length="512" mass="55606">MTRSSGRLLLLLLAVILVGTCGGGAGKQPTIRSAAAFGIPRAQAAFGVRRDVTASYCSRYWHLAAPYPLGSAAAIHIGNTNSCIAAYDFHPGTNDYYQLCIPSWVAVKADGATVAGEAAMEHAAASPATTVSGFTRLLHLRLQDDVVQNEMKRAPYKFSEVAGRAAIKIQAGTTTKELSPVDLSIILMTELRRRAEAHLGRELWSAVIAVPRHLNHDARQSVASAGWLAAGFHGGAKVLDRQIAAAAAYGHHEAQGDGKAIMVLRVGGRTSDAAIIKFINGAARLVHARDDIGLGGEDFTARIVDHIAELIMEQRQWDVRQDAEALRALTVACEHAKKALSDQEETLVQVELGGGGGFFSAPLTRAKLEELNHYLFEKALRLVDSVVMGAPPSWLPRDDSRKDMVDEIVLVGGSAKIPELRQLVKNYFHGRRPNSRKGVEPEDAIIKGTAILSRPEWAPYVEECFNHIHRPHLVTYIPRDPHKPRDPTSIREALLPLPLSECKGKELGEDCI</sequence>
<dbReference type="SUPFAM" id="SSF53067">
    <property type="entry name" value="Actin-like ATPase domain"/>
    <property type="match status" value="2"/>
</dbReference>
<proteinExistence type="inferred from homology"/>
<keyword evidence="6" id="KW-1185">Reference proteome</keyword>
<reference evidence="5 6" key="1">
    <citation type="submission" date="2024-02" db="EMBL/GenBank/DDBJ databases">
        <title>High-quality chromosome-scale genome assembly of Pensacola bahiagrass (Paspalum notatum Flugge var. saurae).</title>
        <authorList>
            <person name="Vega J.M."/>
            <person name="Podio M."/>
            <person name="Orjuela J."/>
            <person name="Siena L.A."/>
            <person name="Pessino S.C."/>
            <person name="Combes M.C."/>
            <person name="Mariac C."/>
            <person name="Albertini E."/>
            <person name="Pupilli F."/>
            <person name="Ortiz J.P.A."/>
            <person name="Leblanc O."/>
        </authorList>
    </citation>
    <scope>NUCLEOTIDE SEQUENCE [LARGE SCALE GENOMIC DNA]</scope>
    <source>
        <strain evidence="5">R1</strain>
        <tissue evidence="5">Leaf</tissue>
    </source>
</reference>
<evidence type="ECO:0000256" key="3">
    <source>
        <dbReference type="RuleBase" id="RU003322"/>
    </source>
</evidence>
<evidence type="ECO:0000256" key="4">
    <source>
        <dbReference type="SAM" id="SignalP"/>
    </source>
</evidence>
<name>A0AAQ3XA57_PASNO</name>
<organism evidence="5 6">
    <name type="scientific">Paspalum notatum var. saurae</name>
    <dbReference type="NCBI Taxonomy" id="547442"/>
    <lineage>
        <taxon>Eukaryota</taxon>
        <taxon>Viridiplantae</taxon>
        <taxon>Streptophyta</taxon>
        <taxon>Embryophyta</taxon>
        <taxon>Tracheophyta</taxon>
        <taxon>Spermatophyta</taxon>
        <taxon>Magnoliopsida</taxon>
        <taxon>Liliopsida</taxon>
        <taxon>Poales</taxon>
        <taxon>Poaceae</taxon>
        <taxon>PACMAD clade</taxon>
        <taxon>Panicoideae</taxon>
        <taxon>Andropogonodae</taxon>
        <taxon>Paspaleae</taxon>
        <taxon>Paspalinae</taxon>
        <taxon>Paspalum</taxon>
    </lineage>
</organism>
<dbReference type="AlphaFoldDB" id="A0AAQ3XA57"/>
<dbReference type="FunFam" id="3.90.640.10:FF:000030">
    <property type="entry name" value="Heat shock protein HSP70"/>
    <property type="match status" value="1"/>
</dbReference>
<gene>
    <name evidence="5" type="ORF">U9M48_037585</name>
</gene>
<dbReference type="Pfam" id="PF00012">
    <property type="entry name" value="HSP70"/>
    <property type="match status" value="1"/>
</dbReference>
<dbReference type="PANTHER" id="PTHR19375">
    <property type="entry name" value="HEAT SHOCK PROTEIN 70KDA"/>
    <property type="match status" value="1"/>
</dbReference>
<keyword evidence="4" id="KW-0732">Signal</keyword>
<dbReference type="InterPro" id="IPR013126">
    <property type="entry name" value="Hsp_70_fam"/>
</dbReference>
<dbReference type="InterPro" id="IPR043129">
    <property type="entry name" value="ATPase_NBD"/>
</dbReference>
<evidence type="ECO:0000313" key="6">
    <source>
        <dbReference type="Proteomes" id="UP001341281"/>
    </source>
</evidence>
<dbReference type="Gene3D" id="3.30.420.40">
    <property type="match status" value="2"/>
</dbReference>